<evidence type="ECO:0000313" key="9">
    <source>
        <dbReference type="EMBL" id="CAB0035495.1"/>
    </source>
</evidence>
<dbReference type="OrthoDB" id="7665581at2759"/>
<dbReference type="InterPro" id="IPR011701">
    <property type="entry name" value="MFS"/>
</dbReference>
<reference evidence="9 10" key="1">
    <citation type="submission" date="2020-02" db="EMBL/GenBank/DDBJ databases">
        <authorList>
            <person name="Ferguson B K."/>
        </authorList>
    </citation>
    <scope>NUCLEOTIDE SEQUENCE [LARGE SCALE GENOMIC DNA]</scope>
</reference>
<evidence type="ECO:0000256" key="5">
    <source>
        <dbReference type="ARBA" id="ARBA00022989"/>
    </source>
</evidence>
<keyword evidence="5 7" id="KW-1133">Transmembrane helix</keyword>
<evidence type="ECO:0000256" key="3">
    <source>
        <dbReference type="ARBA" id="ARBA00022692"/>
    </source>
</evidence>
<feature type="domain" description="Major facilitator superfamily (MFS) profile" evidence="8">
    <location>
        <begin position="28"/>
        <end position="473"/>
    </location>
</feature>
<feature type="transmembrane region" description="Helical" evidence="7">
    <location>
        <begin position="219"/>
        <end position="239"/>
    </location>
</feature>
<dbReference type="InterPro" id="IPR020846">
    <property type="entry name" value="MFS_dom"/>
</dbReference>
<keyword evidence="10" id="KW-1185">Reference proteome</keyword>
<proteinExistence type="predicted"/>
<organism evidence="9 10">
    <name type="scientific">Trichogramma brassicae</name>
    <dbReference type="NCBI Taxonomy" id="86971"/>
    <lineage>
        <taxon>Eukaryota</taxon>
        <taxon>Metazoa</taxon>
        <taxon>Ecdysozoa</taxon>
        <taxon>Arthropoda</taxon>
        <taxon>Hexapoda</taxon>
        <taxon>Insecta</taxon>
        <taxon>Pterygota</taxon>
        <taxon>Neoptera</taxon>
        <taxon>Endopterygota</taxon>
        <taxon>Hymenoptera</taxon>
        <taxon>Apocrita</taxon>
        <taxon>Proctotrupomorpha</taxon>
        <taxon>Chalcidoidea</taxon>
        <taxon>Trichogrammatidae</taxon>
        <taxon>Trichogramma</taxon>
    </lineage>
</organism>
<dbReference type="FunFam" id="1.20.1250.20:FF:000003">
    <property type="entry name" value="Solute carrier family 17 member 3"/>
    <property type="match status" value="1"/>
</dbReference>
<keyword evidence="6 7" id="KW-0472">Membrane</keyword>
<evidence type="ECO:0000256" key="4">
    <source>
        <dbReference type="ARBA" id="ARBA00022847"/>
    </source>
</evidence>
<evidence type="ECO:0000256" key="2">
    <source>
        <dbReference type="ARBA" id="ARBA00022448"/>
    </source>
</evidence>
<dbReference type="Pfam" id="PF07690">
    <property type="entry name" value="MFS_1"/>
    <property type="match status" value="1"/>
</dbReference>
<feature type="transmembrane region" description="Helical" evidence="7">
    <location>
        <begin position="150"/>
        <end position="177"/>
    </location>
</feature>
<feature type="transmembrane region" description="Helical" evidence="7">
    <location>
        <begin position="413"/>
        <end position="435"/>
    </location>
</feature>
<sequence length="507" mass="56720">MNYSCISGVAGDITRCKKHRFNVPQRWLFVYMSFIAVMIGNSIRVILSITITSMVYPSHEVHTYIDNTCQGPHPTVVKNITSSVDTIYNWDEYTQGIILSSYFWGYAATQIPFGRLAERLGGKYIFGMSIFVPSILTFLTPISIEWGESTALIVLRMLMGVASGAMFPACSTLISYWSAPEERTKMCTIIFAGAIAGTILGTTMPAVIIRYSGYGWPAVFYWFGIIGMAWFPFWIFFCYNSPEEHPFIMQQELDYLRESLKQQKSKKSSPAPWSSILKSKEVWAFVVALCGCDWAYFTVATDLPKYMSSVVKFSIEDNGYLSSLPYLSMWIGSFFCSWLLDKIVEKQCVSLTNARKVFAAISLMGPGVFLVAASYAECNQMLVVVMFVLGLTFMSAAYPSIMVNNLDLSPNFAGTLMALANGIAALGGILTPYVVGILTPHQTIGEWRFVFWIVFGVATCATVCVLIFTSTEVQPWNEPPTVDNDLEKNVSEKEHECVKKIDEEITR</sequence>
<evidence type="ECO:0000256" key="7">
    <source>
        <dbReference type="SAM" id="Phobius"/>
    </source>
</evidence>
<evidence type="ECO:0000259" key="8">
    <source>
        <dbReference type="PROSITE" id="PS50850"/>
    </source>
</evidence>
<feature type="transmembrane region" description="Helical" evidence="7">
    <location>
        <begin position="447"/>
        <end position="468"/>
    </location>
</feature>
<evidence type="ECO:0000256" key="6">
    <source>
        <dbReference type="ARBA" id="ARBA00023136"/>
    </source>
</evidence>
<keyword evidence="4" id="KW-0769">Symport</keyword>
<name>A0A6H5ILA0_9HYME</name>
<dbReference type="EMBL" id="CADCXV010000791">
    <property type="protein sequence ID" value="CAB0035495.1"/>
    <property type="molecule type" value="Genomic_DNA"/>
</dbReference>
<feature type="transmembrane region" description="Helical" evidence="7">
    <location>
        <begin position="282"/>
        <end position="299"/>
    </location>
</feature>
<feature type="transmembrane region" description="Helical" evidence="7">
    <location>
        <begin position="124"/>
        <end position="144"/>
    </location>
</feature>
<dbReference type="FunFam" id="1.20.1250.20:FF:000423">
    <property type="entry name" value="Putative inorganic phosphate cotransporter-like Protein"/>
    <property type="match status" value="1"/>
</dbReference>
<dbReference type="PANTHER" id="PTHR11662">
    <property type="entry name" value="SOLUTE CARRIER FAMILY 17"/>
    <property type="match status" value="1"/>
</dbReference>
<dbReference type="GO" id="GO:0016020">
    <property type="term" value="C:membrane"/>
    <property type="evidence" value="ECO:0007669"/>
    <property type="project" value="UniProtKB-SubCell"/>
</dbReference>
<dbReference type="GO" id="GO:0006820">
    <property type="term" value="P:monoatomic anion transport"/>
    <property type="evidence" value="ECO:0007669"/>
    <property type="project" value="TreeGrafter"/>
</dbReference>
<keyword evidence="2" id="KW-0813">Transport</keyword>
<accession>A0A6H5ILA0</accession>
<dbReference type="InterPro" id="IPR036259">
    <property type="entry name" value="MFS_trans_sf"/>
</dbReference>
<feature type="transmembrane region" description="Helical" evidence="7">
    <location>
        <begin position="28"/>
        <end position="47"/>
    </location>
</feature>
<comment type="subcellular location">
    <subcellularLocation>
        <location evidence="1">Membrane</location>
        <topology evidence="1">Multi-pass membrane protein</topology>
    </subcellularLocation>
</comment>
<feature type="transmembrane region" description="Helical" evidence="7">
    <location>
        <begin position="382"/>
        <end position="401"/>
    </location>
</feature>
<dbReference type="GO" id="GO:0015293">
    <property type="term" value="F:symporter activity"/>
    <property type="evidence" value="ECO:0007669"/>
    <property type="project" value="UniProtKB-KW"/>
</dbReference>
<dbReference type="PANTHER" id="PTHR11662:SF415">
    <property type="entry name" value="AT30085P-RELATED"/>
    <property type="match status" value="1"/>
</dbReference>
<gene>
    <name evidence="9" type="ORF">TBRA_LOCUS7389</name>
</gene>
<evidence type="ECO:0000313" key="10">
    <source>
        <dbReference type="Proteomes" id="UP000479190"/>
    </source>
</evidence>
<evidence type="ECO:0000256" key="1">
    <source>
        <dbReference type="ARBA" id="ARBA00004141"/>
    </source>
</evidence>
<dbReference type="AlphaFoldDB" id="A0A6H5ILA0"/>
<dbReference type="SUPFAM" id="SSF103473">
    <property type="entry name" value="MFS general substrate transporter"/>
    <property type="match status" value="1"/>
</dbReference>
<feature type="transmembrane region" description="Helical" evidence="7">
    <location>
        <begin position="357"/>
        <end position="376"/>
    </location>
</feature>
<protein>
    <recommendedName>
        <fullName evidence="8">Major facilitator superfamily (MFS) profile domain-containing protein</fullName>
    </recommendedName>
</protein>
<dbReference type="CDD" id="cd17318">
    <property type="entry name" value="MFS_SLC17"/>
    <property type="match status" value="1"/>
</dbReference>
<dbReference type="Gene3D" id="1.20.1250.20">
    <property type="entry name" value="MFS general substrate transporter like domains"/>
    <property type="match status" value="2"/>
</dbReference>
<dbReference type="PROSITE" id="PS50850">
    <property type="entry name" value="MFS"/>
    <property type="match status" value="1"/>
</dbReference>
<feature type="transmembrane region" description="Helical" evidence="7">
    <location>
        <begin position="319"/>
        <end position="336"/>
    </location>
</feature>
<keyword evidence="3 7" id="KW-0812">Transmembrane</keyword>
<feature type="transmembrane region" description="Helical" evidence="7">
    <location>
        <begin position="189"/>
        <end position="213"/>
    </location>
</feature>
<dbReference type="InterPro" id="IPR050382">
    <property type="entry name" value="MFS_Na/Anion_cotransporter"/>
</dbReference>
<dbReference type="Proteomes" id="UP000479190">
    <property type="component" value="Unassembled WGS sequence"/>
</dbReference>